<feature type="compositionally biased region" description="Basic and acidic residues" evidence="1">
    <location>
        <begin position="80"/>
        <end position="89"/>
    </location>
</feature>
<evidence type="ECO:0000256" key="1">
    <source>
        <dbReference type="SAM" id="MobiDB-lite"/>
    </source>
</evidence>
<reference evidence="2" key="1">
    <citation type="journal article" date="2023" name="Science">
        <title>Genome structures resolve the early diversification of teleost fishes.</title>
        <authorList>
            <person name="Parey E."/>
            <person name="Louis A."/>
            <person name="Montfort J."/>
            <person name="Bouchez O."/>
            <person name="Roques C."/>
            <person name="Iampietro C."/>
            <person name="Lluch J."/>
            <person name="Castinel A."/>
            <person name="Donnadieu C."/>
            <person name="Desvignes T."/>
            <person name="Floi Bucao C."/>
            <person name="Jouanno E."/>
            <person name="Wen M."/>
            <person name="Mejri S."/>
            <person name="Dirks R."/>
            <person name="Jansen H."/>
            <person name="Henkel C."/>
            <person name="Chen W.J."/>
            <person name="Zahm M."/>
            <person name="Cabau C."/>
            <person name="Klopp C."/>
            <person name="Thompson A.W."/>
            <person name="Robinson-Rechavi M."/>
            <person name="Braasch I."/>
            <person name="Lecointre G."/>
            <person name="Bobe J."/>
            <person name="Postlethwait J.H."/>
            <person name="Berthelot C."/>
            <person name="Roest Crollius H."/>
            <person name="Guiguen Y."/>
        </authorList>
    </citation>
    <scope>NUCLEOTIDE SEQUENCE</scope>
    <source>
        <strain evidence="2">WJC10195</strain>
    </source>
</reference>
<accession>A0A9Q1EVW7</accession>
<dbReference type="Proteomes" id="UP001152622">
    <property type="component" value="Chromosome 12"/>
</dbReference>
<keyword evidence="3" id="KW-1185">Reference proteome</keyword>
<dbReference type="AlphaFoldDB" id="A0A9Q1EVW7"/>
<gene>
    <name evidence="2" type="ORF">SKAU_G00302200</name>
</gene>
<evidence type="ECO:0000313" key="3">
    <source>
        <dbReference type="Proteomes" id="UP001152622"/>
    </source>
</evidence>
<dbReference type="EMBL" id="JAINUF010000012">
    <property type="protein sequence ID" value="KAJ8346027.1"/>
    <property type="molecule type" value="Genomic_DNA"/>
</dbReference>
<organism evidence="2 3">
    <name type="scientific">Synaphobranchus kaupii</name>
    <name type="common">Kaup's arrowtooth eel</name>
    <dbReference type="NCBI Taxonomy" id="118154"/>
    <lineage>
        <taxon>Eukaryota</taxon>
        <taxon>Metazoa</taxon>
        <taxon>Chordata</taxon>
        <taxon>Craniata</taxon>
        <taxon>Vertebrata</taxon>
        <taxon>Euteleostomi</taxon>
        <taxon>Actinopterygii</taxon>
        <taxon>Neopterygii</taxon>
        <taxon>Teleostei</taxon>
        <taxon>Anguilliformes</taxon>
        <taxon>Synaphobranchidae</taxon>
        <taxon>Synaphobranchus</taxon>
    </lineage>
</organism>
<sequence>MAQEPGSDSGPNHLLLIPPHCRLARLPRPPPLPFPSWGACLYAPSPGTPVLPPHLPGNPACNLVGVKVRPVPRNSITNKSETRPGETRNPRTLTTARR</sequence>
<comment type="caution">
    <text evidence="2">The sequence shown here is derived from an EMBL/GenBank/DDBJ whole genome shotgun (WGS) entry which is preliminary data.</text>
</comment>
<evidence type="ECO:0000313" key="2">
    <source>
        <dbReference type="EMBL" id="KAJ8346027.1"/>
    </source>
</evidence>
<proteinExistence type="predicted"/>
<protein>
    <submittedName>
        <fullName evidence="2">Uncharacterized protein</fullName>
    </submittedName>
</protein>
<name>A0A9Q1EVW7_SYNKA</name>
<feature type="region of interest" description="Disordered" evidence="1">
    <location>
        <begin position="72"/>
        <end position="98"/>
    </location>
</feature>